<feature type="chain" id="PRO_5041403599" description="Transmembrane protein" evidence="2">
    <location>
        <begin position="22"/>
        <end position="158"/>
    </location>
</feature>
<keyword evidence="4" id="KW-1185">Reference proteome</keyword>
<sequence length="158" mass="18713">MPSYRMLALLLFILTSHAVVGKKRSPFPSPLAHTIYSSPENPTEEPWRCNYKLVLGDLLWVSLFITAVASYLFQRTTDAWPIWWYCLGAAAAIAVLRWVIRPIFQWWTRPTVTFWWKHKDGSCTEHALTLANVRRMQEELKAERAEKARIRRLRWKRR</sequence>
<organism evidence="3 4">
    <name type="scientific">Mesorhabditis spiculigera</name>
    <dbReference type="NCBI Taxonomy" id="96644"/>
    <lineage>
        <taxon>Eukaryota</taxon>
        <taxon>Metazoa</taxon>
        <taxon>Ecdysozoa</taxon>
        <taxon>Nematoda</taxon>
        <taxon>Chromadorea</taxon>
        <taxon>Rhabditida</taxon>
        <taxon>Rhabditina</taxon>
        <taxon>Rhabditomorpha</taxon>
        <taxon>Rhabditoidea</taxon>
        <taxon>Rhabditidae</taxon>
        <taxon>Mesorhabditinae</taxon>
        <taxon>Mesorhabditis</taxon>
    </lineage>
</organism>
<gene>
    <name evidence="3" type="ORF">MSPICULIGERA_LOCUS19886</name>
</gene>
<evidence type="ECO:0008006" key="5">
    <source>
        <dbReference type="Google" id="ProtNLM"/>
    </source>
</evidence>
<keyword evidence="1" id="KW-0812">Transmembrane</keyword>
<feature type="transmembrane region" description="Helical" evidence="1">
    <location>
        <begin position="82"/>
        <end position="100"/>
    </location>
</feature>
<dbReference type="Proteomes" id="UP001177023">
    <property type="component" value="Unassembled WGS sequence"/>
</dbReference>
<evidence type="ECO:0000256" key="1">
    <source>
        <dbReference type="SAM" id="Phobius"/>
    </source>
</evidence>
<dbReference type="EMBL" id="CATQJA010002663">
    <property type="protein sequence ID" value="CAJ0581731.1"/>
    <property type="molecule type" value="Genomic_DNA"/>
</dbReference>
<keyword evidence="1" id="KW-1133">Transmembrane helix</keyword>
<accession>A0AA36GAP0</accession>
<protein>
    <recommendedName>
        <fullName evidence="5">Transmembrane protein</fullName>
    </recommendedName>
</protein>
<evidence type="ECO:0000313" key="4">
    <source>
        <dbReference type="Proteomes" id="UP001177023"/>
    </source>
</evidence>
<feature type="non-terminal residue" evidence="3">
    <location>
        <position position="158"/>
    </location>
</feature>
<feature type="transmembrane region" description="Helical" evidence="1">
    <location>
        <begin position="53"/>
        <end position="73"/>
    </location>
</feature>
<proteinExistence type="predicted"/>
<comment type="caution">
    <text evidence="3">The sequence shown here is derived from an EMBL/GenBank/DDBJ whole genome shotgun (WGS) entry which is preliminary data.</text>
</comment>
<feature type="signal peptide" evidence="2">
    <location>
        <begin position="1"/>
        <end position="21"/>
    </location>
</feature>
<dbReference type="AlphaFoldDB" id="A0AA36GAP0"/>
<evidence type="ECO:0000256" key="2">
    <source>
        <dbReference type="SAM" id="SignalP"/>
    </source>
</evidence>
<name>A0AA36GAP0_9BILA</name>
<keyword evidence="2" id="KW-0732">Signal</keyword>
<evidence type="ECO:0000313" key="3">
    <source>
        <dbReference type="EMBL" id="CAJ0581731.1"/>
    </source>
</evidence>
<reference evidence="3" key="1">
    <citation type="submission" date="2023-06" db="EMBL/GenBank/DDBJ databases">
        <authorList>
            <person name="Delattre M."/>
        </authorList>
    </citation>
    <scope>NUCLEOTIDE SEQUENCE</scope>
    <source>
        <strain evidence="3">AF72</strain>
    </source>
</reference>
<keyword evidence="1" id="KW-0472">Membrane</keyword>